<reference evidence="3 4" key="1">
    <citation type="submission" date="2020-07" db="EMBL/GenBank/DDBJ databases">
        <title>Halophilic bacteria isolated from french cheeses.</title>
        <authorList>
            <person name="Kothe C.I."/>
            <person name="Farah-Kraiem B."/>
            <person name="Renault P."/>
            <person name="Dridi B."/>
        </authorList>
    </citation>
    <scope>NUCLEOTIDE SEQUENCE [LARGE SCALE GENOMIC DNA]</scope>
    <source>
        <strain evidence="3 4">FME16</strain>
    </source>
</reference>
<gene>
    <name evidence="3" type="ORF">EI163_15355</name>
</gene>
<dbReference type="Pfam" id="PF03658">
    <property type="entry name" value="Ub-RnfH"/>
    <property type="match status" value="1"/>
</dbReference>
<comment type="similarity">
    <text evidence="1 2">Belongs to the UPF0125 (RnfH) family.</text>
</comment>
<dbReference type="InterPro" id="IPR005346">
    <property type="entry name" value="RnfH"/>
</dbReference>
<dbReference type="Proteomes" id="UP000754821">
    <property type="component" value="Unassembled WGS sequence"/>
</dbReference>
<dbReference type="InterPro" id="IPR037021">
    <property type="entry name" value="RnfH_sf"/>
</dbReference>
<dbReference type="InterPro" id="IPR016155">
    <property type="entry name" value="Mopterin_synth/thiamin_S_b"/>
</dbReference>
<dbReference type="PANTHER" id="PTHR37483:SF1">
    <property type="entry name" value="UPF0125 PROTEIN RATB"/>
    <property type="match status" value="1"/>
</dbReference>
<proteinExistence type="inferred from homology"/>
<dbReference type="PANTHER" id="PTHR37483">
    <property type="entry name" value="UPF0125 PROTEIN RATB"/>
    <property type="match status" value="1"/>
</dbReference>
<dbReference type="HAMAP" id="MF_00460">
    <property type="entry name" value="UPF0125_RnfH"/>
    <property type="match status" value="1"/>
</dbReference>
<evidence type="ECO:0000313" key="3">
    <source>
        <dbReference type="EMBL" id="MBE0404919.1"/>
    </source>
</evidence>
<protein>
    <recommendedName>
        <fullName evidence="2">UPF0125 protein EI163_15355</fullName>
    </recommendedName>
</protein>
<accession>A0ABR9FF35</accession>
<name>A0ABR9FF35_9GAMM</name>
<sequence length="103" mass="11328">MGGDRLQVEVAFALPAKQRLVALEVPEGTTARQAVALANLPQLFPELPEDTFNKAPLGIFGKALRNPETHTLRTGDRVEVYRPLEIDPKAARLERAKRQASGQ</sequence>
<comment type="caution">
    <text evidence="3">The sequence shown here is derived from an EMBL/GenBank/DDBJ whole genome shotgun (WGS) entry which is preliminary data.</text>
</comment>
<dbReference type="EMBL" id="RRZC01000020">
    <property type="protein sequence ID" value="MBE0404919.1"/>
    <property type="molecule type" value="Genomic_DNA"/>
</dbReference>
<dbReference type="RefSeq" id="WP_192528398.1">
    <property type="nucleotide sequence ID" value="NZ_RRZC01000020.1"/>
</dbReference>
<organism evidence="3 4">
    <name type="scientific">Halomonas citrativorans</name>
    <dbReference type="NCBI Taxonomy" id="2742612"/>
    <lineage>
        <taxon>Bacteria</taxon>
        <taxon>Pseudomonadati</taxon>
        <taxon>Pseudomonadota</taxon>
        <taxon>Gammaproteobacteria</taxon>
        <taxon>Oceanospirillales</taxon>
        <taxon>Halomonadaceae</taxon>
        <taxon>Halomonas</taxon>
    </lineage>
</organism>
<evidence type="ECO:0000313" key="4">
    <source>
        <dbReference type="Proteomes" id="UP000754821"/>
    </source>
</evidence>
<dbReference type="Gene3D" id="3.10.20.280">
    <property type="entry name" value="RnfH-like"/>
    <property type="match status" value="1"/>
</dbReference>
<keyword evidence="4" id="KW-1185">Reference proteome</keyword>
<evidence type="ECO:0000256" key="2">
    <source>
        <dbReference type="HAMAP-Rule" id="MF_00460"/>
    </source>
</evidence>
<dbReference type="SUPFAM" id="SSF54285">
    <property type="entry name" value="MoaD/ThiS"/>
    <property type="match status" value="1"/>
</dbReference>
<evidence type="ECO:0000256" key="1">
    <source>
        <dbReference type="ARBA" id="ARBA00010645"/>
    </source>
</evidence>